<organism evidence="2 3">
    <name type="scientific">Lasius niger</name>
    <name type="common">Black garden ant</name>
    <dbReference type="NCBI Taxonomy" id="67767"/>
    <lineage>
        <taxon>Eukaryota</taxon>
        <taxon>Metazoa</taxon>
        <taxon>Ecdysozoa</taxon>
        <taxon>Arthropoda</taxon>
        <taxon>Hexapoda</taxon>
        <taxon>Insecta</taxon>
        <taxon>Pterygota</taxon>
        <taxon>Neoptera</taxon>
        <taxon>Endopterygota</taxon>
        <taxon>Hymenoptera</taxon>
        <taxon>Apocrita</taxon>
        <taxon>Aculeata</taxon>
        <taxon>Formicoidea</taxon>
        <taxon>Formicidae</taxon>
        <taxon>Formicinae</taxon>
        <taxon>Lasius</taxon>
        <taxon>Lasius</taxon>
    </lineage>
</organism>
<dbReference type="PaxDb" id="67767-A0A0J7JX03"/>
<dbReference type="OrthoDB" id="7693491at2759"/>
<reference evidence="2 3" key="1">
    <citation type="submission" date="2015-04" db="EMBL/GenBank/DDBJ databases">
        <title>Lasius niger genome sequencing.</title>
        <authorList>
            <person name="Konorov E.A."/>
            <person name="Nikitin M.A."/>
            <person name="Kirill M.V."/>
            <person name="Chang P."/>
        </authorList>
    </citation>
    <scope>NUCLEOTIDE SEQUENCE [LARGE SCALE GENOMIC DNA]</scope>
    <source>
        <tissue evidence="2">Whole</tissue>
    </source>
</reference>
<proteinExistence type="predicted"/>
<feature type="compositionally biased region" description="Polar residues" evidence="1">
    <location>
        <begin position="91"/>
        <end position="111"/>
    </location>
</feature>
<accession>A0A0J7JX03</accession>
<evidence type="ECO:0000313" key="2">
    <source>
        <dbReference type="EMBL" id="KMQ82723.1"/>
    </source>
</evidence>
<evidence type="ECO:0000313" key="3">
    <source>
        <dbReference type="Proteomes" id="UP000036403"/>
    </source>
</evidence>
<dbReference type="EMBL" id="LBMM01023432">
    <property type="protein sequence ID" value="KMQ82723.1"/>
    <property type="molecule type" value="Genomic_DNA"/>
</dbReference>
<feature type="region of interest" description="Disordered" evidence="1">
    <location>
        <begin position="79"/>
        <end position="138"/>
    </location>
</feature>
<gene>
    <name evidence="2" type="ORF">RF55_22049</name>
</gene>
<comment type="caution">
    <text evidence="2">The sequence shown here is derived from an EMBL/GenBank/DDBJ whole genome shotgun (WGS) entry which is preliminary data.</text>
</comment>
<protein>
    <submittedName>
        <fullName evidence="2">Uncharacterized protein</fullName>
    </submittedName>
</protein>
<dbReference type="AlphaFoldDB" id="A0A0J7JX03"/>
<name>A0A0J7JX03_LASNI</name>
<dbReference type="Proteomes" id="UP000036403">
    <property type="component" value="Unassembled WGS sequence"/>
</dbReference>
<dbReference type="STRING" id="67767.A0A0J7JX03"/>
<sequence>MDIVIDIQGFRDVHDKFIPKEVAVVAVNAPIVGHWIMMPPHPFGELPERSNNEIKKNNWSKDEQTIGKEEDNLAKLDSSTLADKNKRETPTIFSQTDIENPVIQNTGTDENTPAKETCGGLSCRQSPEGVDTIDSNCR</sequence>
<evidence type="ECO:0000256" key="1">
    <source>
        <dbReference type="SAM" id="MobiDB-lite"/>
    </source>
</evidence>
<keyword evidence="3" id="KW-1185">Reference proteome</keyword>